<protein>
    <recommendedName>
        <fullName evidence="4">Secreted protein</fullName>
    </recommendedName>
</protein>
<evidence type="ECO:0000313" key="3">
    <source>
        <dbReference type="Proteomes" id="UP000799439"/>
    </source>
</evidence>
<organism evidence="2 3">
    <name type="scientific">Myriangium duriaei CBS 260.36</name>
    <dbReference type="NCBI Taxonomy" id="1168546"/>
    <lineage>
        <taxon>Eukaryota</taxon>
        <taxon>Fungi</taxon>
        <taxon>Dikarya</taxon>
        <taxon>Ascomycota</taxon>
        <taxon>Pezizomycotina</taxon>
        <taxon>Dothideomycetes</taxon>
        <taxon>Dothideomycetidae</taxon>
        <taxon>Myriangiales</taxon>
        <taxon>Myriangiaceae</taxon>
        <taxon>Myriangium</taxon>
    </lineage>
</organism>
<proteinExistence type="predicted"/>
<comment type="caution">
    <text evidence="2">The sequence shown here is derived from an EMBL/GenBank/DDBJ whole genome shotgun (WGS) entry which is preliminary data.</text>
</comment>
<evidence type="ECO:0008006" key="4">
    <source>
        <dbReference type="Google" id="ProtNLM"/>
    </source>
</evidence>
<gene>
    <name evidence="2" type="ORF">K461DRAFT_3514</name>
</gene>
<reference evidence="2" key="1">
    <citation type="journal article" date="2020" name="Stud. Mycol.">
        <title>101 Dothideomycetes genomes: a test case for predicting lifestyles and emergence of pathogens.</title>
        <authorList>
            <person name="Haridas S."/>
            <person name="Albert R."/>
            <person name="Binder M."/>
            <person name="Bloem J."/>
            <person name="Labutti K."/>
            <person name="Salamov A."/>
            <person name="Andreopoulos B."/>
            <person name="Baker S."/>
            <person name="Barry K."/>
            <person name="Bills G."/>
            <person name="Bluhm B."/>
            <person name="Cannon C."/>
            <person name="Castanera R."/>
            <person name="Culley D."/>
            <person name="Daum C."/>
            <person name="Ezra D."/>
            <person name="Gonzalez J."/>
            <person name="Henrissat B."/>
            <person name="Kuo A."/>
            <person name="Liang C."/>
            <person name="Lipzen A."/>
            <person name="Lutzoni F."/>
            <person name="Magnuson J."/>
            <person name="Mondo S."/>
            <person name="Nolan M."/>
            <person name="Ohm R."/>
            <person name="Pangilinan J."/>
            <person name="Park H.-J."/>
            <person name="Ramirez L."/>
            <person name="Alfaro M."/>
            <person name="Sun H."/>
            <person name="Tritt A."/>
            <person name="Yoshinaga Y."/>
            <person name="Zwiers L.-H."/>
            <person name="Turgeon B."/>
            <person name="Goodwin S."/>
            <person name="Spatafora J."/>
            <person name="Crous P."/>
            <person name="Grigoriev I."/>
        </authorList>
    </citation>
    <scope>NUCLEOTIDE SEQUENCE</scope>
    <source>
        <strain evidence="2">CBS 260.36</strain>
    </source>
</reference>
<evidence type="ECO:0000313" key="2">
    <source>
        <dbReference type="EMBL" id="KAF2156735.1"/>
    </source>
</evidence>
<sequence length="145" mass="16021">MLLLSDLYIPILSLILVHSSQQSEQRLTHITVAPGRVSVLITQPSILHCPSSPRLNPGLTGGLQLRDAARGGGWNWHHCIDWNWGSDQGSTAIINHHPSPNIHNLYPPSTYWHRRPSTGTDSGTSTTRVFLSAPIFYLQPPLFAS</sequence>
<keyword evidence="3" id="KW-1185">Reference proteome</keyword>
<dbReference type="Proteomes" id="UP000799439">
    <property type="component" value="Unassembled WGS sequence"/>
</dbReference>
<feature type="signal peptide" evidence="1">
    <location>
        <begin position="1"/>
        <end position="22"/>
    </location>
</feature>
<dbReference type="AlphaFoldDB" id="A0A9P4MJ51"/>
<name>A0A9P4MJ51_9PEZI</name>
<keyword evidence="1" id="KW-0732">Signal</keyword>
<evidence type="ECO:0000256" key="1">
    <source>
        <dbReference type="SAM" id="SignalP"/>
    </source>
</evidence>
<accession>A0A9P4MJ51</accession>
<dbReference type="EMBL" id="ML996081">
    <property type="protein sequence ID" value="KAF2156735.1"/>
    <property type="molecule type" value="Genomic_DNA"/>
</dbReference>
<feature type="chain" id="PRO_5040383332" description="Secreted protein" evidence="1">
    <location>
        <begin position="23"/>
        <end position="145"/>
    </location>
</feature>